<evidence type="ECO:0008006" key="4">
    <source>
        <dbReference type="Google" id="ProtNLM"/>
    </source>
</evidence>
<keyword evidence="1" id="KW-1133">Transmembrane helix</keyword>
<dbReference type="EMBL" id="CP046956">
    <property type="protein sequence ID" value="QTM99004.1"/>
    <property type="molecule type" value="Genomic_DNA"/>
</dbReference>
<feature type="transmembrane region" description="Helical" evidence="1">
    <location>
        <begin position="6"/>
        <end position="23"/>
    </location>
</feature>
<gene>
    <name evidence="2" type="ORF">ERJ70_06615</name>
</gene>
<protein>
    <recommendedName>
        <fullName evidence="4">YesK-like protein</fullName>
    </recommendedName>
</protein>
<evidence type="ECO:0000313" key="2">
    <source>
        <dbReference type="EMBL" id="QTM99004.1"/>
    </source>
</evidence>
<name>A0ABX7VQ35_9BACI</name>
<evidence type="ECO:0000313" key="3">
    <source>
        <dbReference type="Proteomes" id="UP000665043"/>
    </source>
</evidence>
<reference evidence="2 3" key="1">
    <citation type="submission" date="2019-12" db="EMBL/GenBank/DDBJ databases">
        <title>The whole genome sequencing of a strain isolated from a Mars analog, Dalangtan Playa.</title>
        <authorList>
            <person name="Huang T."/>
        </authorList>
    </citation>
    <scope>NUCLEOTIDE SEQUENCE [LARGE SCALE GENOMIC DNA]</scope>
    <source>
        <strain evidence="2 3">DP4-553-S</strain>
    </source>
</reference>
<feature type="transmembrane region" description="Helical" evidence="1">
    <location>
        <begin position="61"/>
        <end position="80"/>
    </location>
</feature>
<accession>A0ABX7VQ35</accession>
<feature type="transmembrane region" description="Helical" evidence="1">
    <location>
        <begin position="35"/>
        <end position="55"/>
    </location>
</feature>
<proteinExistence type="predicted"/>
<evidence type="ECO:0000256" key="1">
    <source>
        <dbReference type="SAM" id="Phobius"/>
    </source>
</evidence>
<organism evidence="2 3">
    <name type="scientific">Sediminibacillus dalangtanensis</name>
    <dbReference type="NCBI Taxonomy" id="2729421"/>
    <lineage>
        <taxon>Bacteria</taxon>
        <taxon>Bacillati</taxon>
        <taxon>Bacillota</taxon>
        <taxon>Bacilli</taxon>
        <taxon>Bacillales</taxon>
        <taxon>Bacillaceae</taxon>
        <taxon>Sediminibacillus</taxon>
    </lineage>
</organism>
<sequence length="90" mass="10087">MLPIILTILTVIALVFSISVNIKKRRKAKVTGIKTALTSICFYLIAVTQLLGYWLDFLGNISWVITLLLLIAGAYFTKYLPVKEDGEIQL</sequence>
<keyword evidence="3" id="KW-1185">Reference proteome</keyword>
<keyword evidence="1" id="KW-0472">Membrane</keyword>
<keyword evidence="1" id="KW-0812">Transmembrane</keyword>
<dbReference type="Proteomes" id="UP000665043">
    <property type="component" value="Chromosome"/>
</dbReference>
<dbReference type="RefSeq" id="WP_209368082.1">
    <property type="nucleotide sequence ID" value="NZ_CP046956.1"/>
</dbReference>